<dbReference type="EnsemblPlants" id="QL06p046348:mrna">
    <property type="protein sequence ID" value="QL06p046348:mrna"/>
    <property type="gene ID" value="QL06p046348"/>
</dbReference>
<name>A0A7N2M0D5_QUELO</name>
<dbReference type="InterPro" id="IPR052343">
    <property type="entry name" value="Retrotransposon-Effector_Assoc"/>
</dbReference>
<feature type="region of interest" description="Disordered" evidence="1">
    <location>
        <begin position="135"/>
        <end position="191"/>
    </location>
</feature>
<reference evidence="3" key="2">
    <citation type="submission" date="2021-01" db="UniProtKB">
        <authorList>
            <consortium name="EnsemblPlants"/>
        </authorList>
    </citation>
    <scope>IDENTIFICATION</scope>
</reference>
<proteinExistence type="predicted"/>
<dbReference type="InterPro" id="IPR043502">
    <property type="entry name" value="DNA/RNA_pol_sf"/>
</dbReference>
<accession>A0A7N2M0D5</accession>
<dbReference type="InterPro" id="IPR000477">
    <property type="entry name" value="RT_dom"/>
</dbReference>
<reference evidence="3 4" key="1">
    <citation type="journal article" date="2016" name="G3 (Bethesda)">
        <title>First Draft Assembly and Annotation of the Genome of a California Endemic Oak Quercus lobata Nee (Fagaceae).</title>
        <authorList>
            <person name="Sork V.L."/>
            <person name="Fitz-Gibbon S.T."/>
            <person name="Puiu D."/>
            <person name="Crepeau M."/>
            <person name="Gugger P.F."/>
            <person name="Sherman R."/>
            <person name="Stevens K."/>
            <person name="Langley C.H."/>
            <person name="Pellegrini M."/>
            <person name="Salzberg S.L."/>
        </authorList>
    </citation>
    <scope>NUCLEOTIDE SEQUENCE [LARGE SCALE GENOMIC DNA]</scope>
    <source>
        <strain evidence="3 4">cv. SW786</strain>
    </source>
</reference>
<evidence type="ECO:0000313" key="4">
    <source>
        <dbReference type="Proteomes" id="UP000594261"/>
    </source>
</evidence>
<evidence type="ECO:0000313" key="3">
    <source>
        <dbReference type="EnsemblPlants" id="QL06p046348:mrna"/>
    </source>
</evidence>
<evidence type="ECO:0000256" key="1">
    <source>
        <dbReference type="SAM" id="MobiDB-lite"/>
    </source>
</evidence>
<keyword evidence="4" id="KW-1185">Reference proteome</keyword>
<dbReference type="InParanoid" id="A0A7N2M0D5"/>
<dbReference type="PANTHER" id="PTHR46890">
    <property type="entry name" value="NON-LTR RETROLELEMENT REVERSE TRANSCRIPTASE-LIKE PROTEIN-RELATED"/>
    <property type="match status" value="1"/>
</dbReference>
<dbReference type="Gramene" id="QL06p046348:mrna">
    <property type="protein sequence ID" value="QL06p046348:mrna"/>
    <property type="gene ID" value="QL06p046348"/>
</dbReference>
<sequence>MDYRKFSDGYLQHVLRFAWRLRGAMQVVGRESYFYILHFAHIEDLDHVCNEGPWYERVHKICKRCGLIGHTRGQCSQNMEEVETSLYRQRMRIQRLHQVHFRFDTLEPLFSNDLRAFYNLRRGWTSQIRFGPNPLSHHHHHNAPNPHAHLSSDSTSHASHHPYYPDPNTTPLPRAYNDTDNLAPNHTKTKHASLHSAINSLHLNSQIPIDPLNFPASETEHDHHPGTFSTRPSWLPPSDSKLKWVWRLILDSPEPSAETLVQCVDRGRFRFELGGSSVGPSLQATRTQPKKNGESNPNKVISKLMVNRLKPFMDILITLFQNAFMRGKNISNNILIAHEIFDYLGKKKGRKHCFVALKVDISKTYDRVDWKCLKAILTTMNFNASWVNWIMECVTTVKYTLLINGNLSHSFTPKKRLRQGDPLSPYLFLMCANILSLALMQAENQKKIRGVKLGRSGIPLTHLFFTDDALLFFKHDVVSLSNIQHILNWFKEAFSSCSAVTYRPLDQQGRFQYPQKPWQLIIKVAGARAKKLHRVAFAYEARNMQGEVILQRVSSCTENMGALIILDAMVEAAVKARILGFKFLLFLTDSLRPVLVSNRMCRPNWQERILVDDLYSLAQSDVVCHSVFVPKLVIGDVNFLAKLATDMPINHCMV</sequence>
<dbReference type="SUPFAM" id="SSF56672">
    <property type="entry name" value="DNA/RNA polymerases"/>
    <property type="match status" value="1"/>
</dbReference>
<dbReference type="PANTHER" id="PTHR46890:SF48">
    <property type="entry name" value="RNA-DIRECTED DNA POLYMERASE"/>
    <property type="match status" value="1"/>
</dbReference>
<dbReference type="Proteomes" id="UP000594261">
    <property type="component" value="Chromosome 6"/>
</dbReference>
<evidence type="ECO:0000259" key="2">
    <source>
        <dbReference type="Pfam" id="PF00078"/>
    </source>
</evidence>
<organism evidence="3 4">
    <name type="scientific">Quercus lobata</name>
    <name type="common">Valley oak</name>
    <dbReference type="NCBI Taxonomy" id="97700"/>
    <lineage>
        <taxon>Eukaryota</taxon>
        <taxon>Viridiplantae</taxon>
        <taxon>Streptophyta</taxon>
        <taxon>Embryophyta</taxon>
        <taxon>Tracheophyta</taxon>
        <taxon>Spermatophyta</taxon>
        <taxon>Magnoliopsida</taxon>
        <taxon>eudicotyledons</taxon>
        <taxon>Gunneridae</taxon>
        <taxon>Pentapetalae</taxon>
        <taxon>rosids</taxon>
        <taxon>fabids</taxon>
        <taxon>Fagales</taxon>
        <taxon>Fagaceae</taxon>
        <taxon>Quercus</taxon>
    </lineage>
</organism>
<dbReference type="CDD" id="cd01650">
    <property type="entry name" value="RT_nLTR_like"/>
    <property type="match status" value="1"/>
</dbReference>
<dbReference type="AlphaFoldDB" id="A0A7N2M0D5"/>
<feature type="domain" description="Reverse transcriptase" evidence="2">
    <location>
        <begin position="299"/>
        <end position="493"/>
    </location>
</feature>
<feature type="region of interest" description="Disordered" evidence="1">
    <location>
        <begin position="212"/>
        <end position="233"/>
    </location>
</feature>
<dbReference type="Pfam" id="PF00078">
    <property type="entry name" value="RVT_1"/>
    <property type="match status" value="1"/>
</dbReference>
<protein>
    <recommendedName>
        <fullName evidence="2">Reverse transcriptase domain-containing protein</fullName>
    </recommendedName>
</protein>
<dbReference type="EMBL" id="LRBV02000006">
    <property type="status" value="NOT_ANNOTATED_CDS"/>
    <property type="molecule type" value="Genomic_DNA"/>
</dbReference>